<dbReference type="AlphaFoldDB" id="A0AAV1X745"/>
<comment type="caution">
    <text evidence="1">The sequence shown here is derived from an EMBL/GenBank/DDBJ whole genome shotgun (WGS) entry which is preliminary data.</text>
</comment>
<reference evidence="1 2" key="1">
    <citation type="submission" date="2024-03" db="EMBL/GenBank/DDBJ databases">
        <authorList>
            <person name="Martinez-Hernandez J."/>
        </authorList>
    </citation>
    <scope>NUCLEOTIDE SEQUENCE [LARGE SCALE GENOMIC DNA]</scope>
</reference>
<evidence type="ECO:0000313" key="1">
    <source>
        <dbReference type="EMBL" id="CAL0317039.1"/>
    </source>
</evidence>
<sequence>MEGLGIRPHIFVVAMVGDVFKELGMLDKYEKLHMKYPPTSWECRFIKGKRVRIQVQSLLNRVNNYKERDENIEIRTRY</sequence>
<name>A0AAV1X745_LUPLU</name>
<accession>A0AAV1X745</accession>
<proteinExistence type="predicted"/>
<gene>
    <name evidence="1" type="ORF">LLUT_LOCUS18099</name>
</gene>
<evidence type="ECO:0000313" key="2">
    <source>
        <dbReference type="Proteomes" id="UP001497480"/>
    </source>
</evidence>
<keyword evidence="2" id="KW-1185">Reference proteome</keyword>
<protein>
    <submittedName>
        <fullName evidence="1">Uncharacterized protein</fullName>
    </submittedName>
</protein>
<dbReference type="EMBL" id="CAXHTB010000012">
    <property type="protein sequence ID" value="CAL0317039.1"/>
    <property type="molecule type" value="Genomic_DNA"/>
</dbReference>
<dbReference type="PANTHER" id="PTHR46782:SF1">
    <property type="entry name" value="OS01G0757700 PROTEIN"/>
    <property type="match status" value="1"/>
</dbReference>
<dbReference type="InterPro" id="IPR044646">
    <property type="entry name" value="EMB1417-like"/>
</dbReference>
<dbReference type="Proteomes" id="UP001497480">
    <property type="component" value="Unassembled WGS sequence"/>
</dbReference>
<organism evidence="1 2">
    <name type="scientific">Lupinus luteus</name>
    <name type="common">European yellow lupine</name>
    <dbReference type="NCBI Taxonomy" id="3873"/>
    <lineage>
        <taxon>Eukaryota</taxon>
        <taxon>Viridiplantae</taxon>
        <taxon>Streptophyta</taxon>
        <taxon>Embryophyta</taxon>
        <taxon>Tracheophyta</taxon>
        <taxon>Spermatophyta</taxon>
        <taxon>Magnoliopsida</taxon>
        <taxon>eudicotyledons</taxon>
        <taxon>Gunneridae</taxon>
        <taxon>Pentapetalae</taxon>
        <taxon>rosids</taxon>
        <taxon>fabids</taxon>
        <taxon>Fabales</taxon>
        <taxon>Fabaceae</taxon>
        <taxon>Papilionoideae</taxon>
        <taxon>50 kb inversion clade</taxon>
        <taxon>genistoids sensu lato</taxon>
        <taxon>core genistoids</taxon>
        <taxon>Genisteae</taxon>
        <taxon>Lupinus</taxon>
    </lineage>
</organism>
<dbReference type="PANTHER" id="PTHR46782">
    <property type="entry name" value="OS01G0757700 PROTEIN"/>
    <property type="match status" value="1"/>
</dbReference>